<dbReference type="InterPro" id="IPR051396">
    <property type="entry name" value="Bact_Antivir_Def_Nuclease"/>
</dbReference>
<dbReference type="PATRIC" id="fig|1073366.3.peg.1291"/>
<dbReference type="AlphaFoldDB" id="V8CNX8"/>
<name>V8CNX8_9BACT</name>
<dbReference type="OrthoDB" id="997844at2"/>
<organism evidence="2 3">
    <name type="scientific">Prevotella nigrescens CC14M</name>
    <dbReference type="NCBI Taxonomy" id="1073366"/>
    <lineage>
        <taxon>Bacteria</taxon>
        <taxon>Pseudomonadati</taxon>
        <taxon>Bacteroidota</taxon>
        <taxon>Bacteroidia</taxon>
        <taxon>Bacteroidales</taxon>
        <taxon>Prevotellaceae</taxon>
        <taxon>Prevotella</taxon>
    </lineage>
</organism>
<dbReference type="InterPro" id="IPR027417">
    <property type="entry name" value="P-loop_NTPase"/>
</dbReference>
<comment type="caution">
    <text evidence="2">The sequence shown here is derived from an EMBL/GenBank/DDBJ whole genome shotgun (WGS) entry which is preliminary data.</text>
</comment>
<dbReference type="PANTHER" id="PTHR43581">
    <property type="entry name" value="ATP/GTP PHOSPHATASE"/>
    <property type="match status" value="1"/>
</dbReference>
<dbReference type="PANTHER" id="PTHR43581:SF2">
    <property type="entry name" value="EXCINUCLEASE ATPASE SUBUNIT"/>
    <property type="match status" value="1"/>
</dbReference>
<dbReference type="CDD" id="cd00267">
    <property type="entry name" value="ABC_ATPase"/>
    <property type="match status" value="1"/>
</dbReference>
<proteinExistence type="predicted"/>
<dbReference type="InterPro" id="IPR041685">
    <property type="entry name" value="AAA_GajA/Old/RecF-like"/>
</dbReference>
<dbReference type="HOGENOM" id="CLU_013849_0_0_10"/>
<evidence type="ECO:0000259" key="1">
    <source>
        <dbReference type="Pfam" id="PF13175"/>
    </source>
</evidence>
<dbReference type="SUPFAM" id="SSF52540">
    <property type="entry name" value="P-loop containing nucleoside triphosphate hydrolases"/>
    <property type="match status" value="1"/>
</dbReference>
<gene>
    <name evidence="2" type="ORF">HMPREF1173_01232</name>
</gene>
<evidence type="ECO:0000313" key="3">
    <source>
        <dbReference type="Proteomes" id="UP000018727"/>
    </source>
</evidence>
<dbReference type="Proteomes" id="UP000018727">
    <property type="component" value="Unassembled WGS sequence"/>
</dbReference>
<dbReference type="Gene3D" id="3.40.50.300">
    <property type="entry name" value="P-loop containing nucleotide triphosphate hydrolases"/>
    <property type="match status" value="2"/>
</dbReference>
<sequence>MESFRIDSIYIADECAEKYCKILKMGCEYKFYSDSTTEDINLYGNNINICALVGKNGSGKSSLLDMLYRIINNFGYLLFRGAIMPGAEDPIFLKEIYASIRFKYGDKKLELKCEDKCMYLYSNTTELIWSDEYNGENIIDVETENYKGNSDTWIDSDKENIINVAKNFFFTIVTNYSIQSLNYEDYEEEGSWIQKLFHKNDSYSHPIVLNPYRHDYGINTEIEAELTNYRLSAILLNSTEEKPFLDGYNLNRLEYHFAPFKYYRIIYAAYRLRAINEQREDIFLDLKDDYDIIGFINDRFLEAYEKKGSCTNLILEGLHGLSLNLSQNSPASYMAACVYIVYKVLSSTKYPDYAQYYKSLHRFEHCISCEVVNQEIKEYINKLTKDKSHIANKLHQTIQFINNYDRIKESVGLSLNITDSSFNFKTYLDSNKLPNNISDIIKELPPPFYKVQIFLNRNRSKNDKWSQTDEVLFSKLSSGEKQFAYMMSTYIYHLANLESIQKANQTNPKANKRVAYSMINMIFDEMELCFHPEYQRTFVNNLVSYIKRAELNKVFSFNIILTTHSPFILSDIPACNILALKDGVPDNSFKNERTFAANIYDILGNNFFMEKFIGEFASDEIDRIIKRLTNGKVIAEKGKSIIKSKIELIGDDIIRIKLLEKLGGGDDIRERVKILNAELKEYNDI</sequence>
<accession>V8CNX8</accession>
<dbReference type="Pfam" id="PF13175">
    <property type="entry name" value="AAA_15"/>
    <property type="match status" value="1"/>
</dbReference>
<reference evidence="2 3" key="1">
    <citation type="submission" date="2013-10" db="EMBL/GenBank/DDBJ databases">
        <title>The Genome Sequence of Prevotella nigrescens CC14M.</title>
        <authorList>
            <consortium name="The Broad Institute Genomics Platform"/>
            <person name="Earl A."/>
            <person name="Allen-Vercoe E."/>
            <person name="Daigneault M."/>
            <person name="Young S.K."/>
            <person name="Zeng Q."/>
            <person name="Gargeya S."/>
            <person name="Fitzgerald M."/>
            <person name="Abouelleil A."/>
            <person name="Alvarado L."/>
            <person name="Chapman S.B."/>
            <person name="Gainer-Dewar J."/>
            <person name="Goldberg J."/>
            <person name="Griggs A."/>
            <person name="Gujja S."/>
            <person name="Hansen M."/>
            <person name="Howarth C."/>
            <person name="Imamovic A."/>
            <person name="Ireland A."/>
            <person name="Larimer J."/>
            <person name="McCowan C."/>
            <person name="Murphy C."/>
            <person name="Pearson M."/>
            <person name="Poon T.W."/>
            <person name="Priest M."/>
            <person name="Roberts A."/>
            <person name="Saif S."/>
            <person name="Shea T."/>
            <person name="Sykes S."/>
            <person name="Wortman J."/>
            <person name="Nusbaum C."/>
            <person name="Birren B."/>
        </authorList>
    </citation>
    <scope>NUCLEOTIDE SEQUENCE [LARGE SCALE GENOMIC DNA]</scope>
    <source>
        <strain evidence="2 3">CC14M</strain>
    </source>
</reference>
<feature type="domain" description="Endonuclease GajA/Old nuclease/RecF-like AAA" evidence="1">
    <location>
        <begin position="49"/>
        <end position="568"/>
    </location>
</feature>
<keyword evidence="3" id="KW-1185">Reference proteome</keyword>
<dbReference type="EMBL" id="AZJH01000018">
    <property type="protein sequence ID" value="ETD28740.1"/>
    <property type="molecule type" value="Genomic_DNA"/>
</dbReference>
<dbReference type="RefSeq" id="WP_023925603.1">
    <property type="nucleotide sequence ID" value="NZ_KI669450.1"/>
</dbReference>
<evidence type="ECO:0000313" key="2">
    <source>
        <dbReference type="EMBL" id="ETD28740.1"/>
    </source>
</evidence>
<protein>
    <recommendedName>
        <fullName evidence="1">Endonuclease GajA/Old nuclease/RecF-like AAA domain-containing protein</fullName>
    </recommendedName>
</protein>